<accession>A0ABN0PAW0</accession>
<gene>
    <name evidence="1" type="ORF">SSIM_10985</name>
</gene>
<evidence type="ECO:0008006" key="3">
    <source>
        <dbReference type="Google" id="ProtNLM"/>
    </source>
</evidence>
<keyword evidence="2" id="KW-1185">Reference proteome</keyword>
<proteinExistence type="predicted"/>
<dbReference type="Proteomes" id="UP000017131">
    <property type="component" value="Unassembled WGS sequence"/>
</dbReference>
<reference evidence="1 2" key="1">
    <citation type="journal article" date="2013" name="Genome Announc.">
        <title>Draft Genome Sequence of Staphylococcus simulans UMC-CNS-990, Isolated from a Case of Chronic Bovine Mastitis.</title>
        <authorList>
            <person name="Calcutt M.J."/>
            <person name="Foecking M.F."/>
            <person name="Hsieh H.Y."/>
            <person name="Perry J."/>
            <person name="Stewart G.C."/>
            <person name="Middleton J.R."/>
        </authorList>
    </citation>
    <scope>NUCLEOTIDE SEQUENCE [LARGE SCALE GENOMIC DNA]</scope>
    <source>
        <strain evidence="1 2">UMC-CNS-990</strain>
    </source>
</reference>
<evidence type="ECO:0000313" key="2">
    <source>
        <dbReference type="Proteomes" id="UP000017131"/>
    </source>
</evidence>
<name>A0ABN0PAW0_STASI</name>
<sequence>MSITELIYNEIIKDERITIKDNVFRYVVPQNFHTQTSKPIVRIFPLPFNPEEYADNEEMTREYDVQVDIWWSENEPSEQAERITKRLKELDFKSYYREPLYEVETMTFREIIRANGSLFI</sequence>
<dbReference type="Pfam" id="PF05657">
    <property type="entry name" value="DUF806"/>
    <property type="match status" value="1"/>
</dbReference>
<organism evidence="1 2">
    <name type="scientific">Staphylococcus simulans UMC-CNS-990</name>
    <dbReference type="NCBI Taxonomy" id="1405498"/>
    <lineage>
        <taxon>Bacteria</taxon>
        <taxon>Bacillati</taxon>
        <taxon>Bacillota</taxon>
        <taxon>Bacilli</taxon>
        <taxon>Bacillales</taxon>
        <taxon>Staphylococcaceae</taxon>
        <taxon>Staphylococcus</taxon>
    </lineage>
</organism>
<protein>
    <recommendedName>
        <fullName evidence="3">Bacteriophage</fullName>
    </recommendedName>
</protein>
<comment type="caution">
    <text evidence="1">The sequence shown here is derived from an EMBL/GenBank/DDBJ whole genome shotgun (WGS) entry which is preliminary data.</text>
</comment>
<evidence type="ECO:0000313" key="1">
    <source>
        <dbReference type="EMBL" id="ERS92675.1"/>
    </source>
</evidence>
<dbReference type="EMBL" id="AXDY01000011">
    <property type="protein sequence ID" value="ERS92675.1"/>
    <property type="molecule type" value="Genomic_DNA"/>
</dbReference>
<dbReference type="InterPro" id="IPR008524">
    <property type="entry name" value="DUF806"/>
</dbReference>
<dbReference type="RefSeq" id="WP_023016037.1">
    <property type="nucleotide sequence ID" value="NZ_AXDY01000011.1"/>
</dbReference>